<dbReference type="AlphaFoldDB" id="A0A418Y630"/>
<organism evidence="2 3">
    <name type="scientific">Massilia cavernae</name>
    <dbReference type="NCBI Taxonomy" id="2320864"/>
    <lineage>
        <taxon>Bacteria</taxon>
        <taxon>Pseudomonadati</taxon>
        <taxon>Pseudomonadota</taxon>
        <taxon>Betaproteobacteria</taxon>
        <taxon>Burkholderiales</taxon>
        <taxon>Oxalobacteraceae</taxon>
        <taxon>Telluria group</taxon>
        <taxon>Massilia</taxon>
    </lineage>
</organism>
<feature type="signal peptide" evidence="1">
    <location>
        <begin position="1"/>
        <end position="22"/>
    </location>
</feature>
<name>A0A418Y630_9BURK</name>
<keyword evidence="1" id="KW-0732">Signal</keyword>
<reference evidence="2 3" key="1">
    <citation type="submission" date="2018-09" db="EMBL/GenBank/DDBJ databases">
        <authorList>
            <person name="Zhu H."/>
        </authorList>
    </citation>
    <scope>NUCLEOTIDE SEQUENCE [LARGE SCALE GENOMIC DNA]</scope>
    <source>
        <strain evidence="2 3">K1S02-61</strain>
    </source>
</reference>
<proteinExistence type="predicted"/>
<feature type="chain" id="PRO_5019236417" evidence="1">
    <location>
        <begin position="23"/>
        <end position="42"/>
    </location>
</feature>
<evidence type="ECO:0000313" key="3">
    <source>
        <dbReference type="Proteomes" id="UP000284006"/>
    </source>
</evidence>
<protein>
    <submittedName>
        <fullName evidence="2">Outer membrane protein assembly factor BamD</fullName>
    </submittedName>
</protein>
<accession>A0A418Y630</accession>
<dbReference type="Proteomes" id="UP000284006">
    <property type="component" value="Unassembled WGS sequence"/>
</dbReference>
<gene>
    <name evidence="2" type="ORF">D3872_04920</name>
</gene>
<dbReference type="PROSITE" id="PS51257">
    <property type="entry name" value="PROKAR_LIPOPROTEIN"/>
    <property type="match status" value="1"/>
</dbReference>
<sequence>MQKKLKVVVASFLLLGMSACSLMPEKTDQAKNWSVEKLYAEA</sequence>
<evidence type="ECO:0000256" key="1">
    <source>
        <dbReference type="SAM" id="SignalP"/>
    </source>
</evidence>
<dbReference type="EMBL" id="QYUP01000049">
    <property type="protein sequence ID" value="RJG23029.1"/>
    <property type="molecule type" value="Genomic_DNA"/>
</dbReference>
<evidence type="ECO:0000313" key="2">
    <source>
        <dbReference type="EMBL" id="RJG23029.1"/>
    </source>
</evidence>
<keyword evidence="3" id="KW-1185">Reference proteome</keyword>
<feature type="non-terminal residue" evidence="2">
    <location>
        <position position="42"/>
    </location>
</feature>
<comment type="caution">
    <text evidence="2">The sequence shown here is derived from an EMBL/GenBank/DDBJ whole genome shotgun (WGS) entry which is preliminary data.</text>
</comment>